<dbReference type="eggNOG" id="COG0477">
    <property type="taxonomic scope" value="Bacteria"/>
</dbReference>
<keyword evidence="5" id="KW-0769">Symport</keyword>
<dbReference type="InterPro" id="IPR051084">
    <property type="entry name" value="H+-coupled_symporters"/>
</dbReference>
<dbReference type="PATRIC" id="fig|45067.4.peg.1795"/>
<dbReference type="RefSeq" id="WP_051546050.1">
    <property type="nucleotide sequence ID" value="NZ_CAAAJD010000002.1"/>
</dbReference>
<evidence type="ECO:0000256" key="1">
    <source>
        <dbReference type="ARBA" id="ARBA00004651"/>
    </source>
</evidence>
<evidence type="ECO:0000259" key="9">
    <source>
        <dbReference type="PROSITE" id="PS50850"/>
    </source>
</evidence>
<dbReference type="InterPro" id="IPR036259">
    <property type="entry name" value="MFS_trans_sf"/>
</dbReference>
<feature type="transmembrane region" description="Helical" evidence="8">
    <location>
        <begin position="180"/>
        <end position="199"/>
    </location>
</feature>
<keyword evidence="2" id="KW-0813">Transport</keyword>
<evidence type="ECO:0000256" key="3">
    <source>
        <dbReference type="ARBA" id="ARBA00022475"/>
    </source>
</evidence>
<evidence type="ECO:0000256" key="7">
    <source>
        <dbReference type="ARBA" id="ARBA00023136"/>
    </source>
</evidence>
<feature type="transmembrane region" description="Helical" evidence="8">
    <location>
        <begin position="113"/>
        <end position="135"/>
    </location>
</feature>
<dbReference type="AlphaFoldDB" id="A0A0W0VLL5"/>
<comment type="subcellular location">
    <subcellularLocation>
        <location evidence="1">Cell membrane</location>
        <topology evidence="1">Multi-pass membrane protein</topology>
    </subcellularLocation>
</comment>
<feature type="transmembrane region" description="Helical" evidence="8">
    <location>
        <begin position="268"/>
        <end position="287"/>
    </location>
</feature>
<gene>
    <name evidence="10" type="ORF">Llan_1710</name>
</gene>
<keyword evidence="6 8" id="KW-1133">Transmembrane helix</keyword>
<evidence type="ECO:0000256" key="2">
    <source>
        <dbReference type="ARBA" id="ARBA00022448"/>
    </source>
</evidence>
<feature type="transmembrane region" description="Helical" evidence="8">
    <location>
        <begin position="44"/>
        <end position="68"/>
    </location>
</feature>
<feature type="transmembrane region" description="Helical" evidence="8">
    <location>
        <begin position="234"/>
        <end position="256"/>
    </location>
</feature>
<feature type="transmembrane region" description="Helical" evidence="8">
    <location>
        <begin position="20"/>
        <end position="38"/>
    </location>
</feature>
<name>A0A0W0VLL5_9GAMM</name>
<dbReference type="GO" id="GO:0015293">
    <property type="term" value="F:symporter activity"/>
    <property type="evidence" value="ECO:0007669"/>
    <property type="project" value="UniProtKB-KW"/>
</dbReference>
<evidence type="ECO:0000256" key="5">
    <source>
        <dbReference type="ARBA" id="ARBA00022847"/>
    </source>
</evidence>
<sequence>MTKKQYNIVKLTALGGTLEFYDFTIYALFAPFLSHHFFANTNPMVGLINTFAVFALGYLARPLGGIFFGHLGDRYGRKSAFSLAVFMMAVATLLMGCLPSSQSMGIVPSLILIGLRLVQGFSVGGEIPGAVVFILEHIPKTRHGFSIGLVFMCITLGNTLGAGVGLLLTTILNQQQMMAWGWRIPFILGFLLGIISYVIRRKAMETPVFIAMKQEEKIYHVPILQLLKSSRKKLLTGFLLTAVPASIISLFLYLPTYLTSIAKMEISYAYWINFISFLSFALMTSLFGRVSDYVSRKKLLTVGALGLLLLSYFLFYQLTVCGEWFIWVFVLGFSVLGGMINGSYAVLLAQSFSGPIRYSGVGFSYSLGIALFGGVAPLVFTWFIHFFNLIEAPAFYLLGCAAITLTAVGCYKLGSSLDPNVA</sequence>
<dbReference type="GO" id="GO:0005886">
    <property type="term" value="C:plasma membrane"/>
    <property type="evidence" value="ECO:0007669"/>
    <property type="project" value="UniProtKB-SubCell"/>
</dbReference>
<evidence type="ECO:0000313" key="11">
    <source>
        <dbReference type="Proteomes" id="UP000054869"/>
    </source>
</evidence>
<dbReference type="PANTHER" id="PTHR43528:SF1">
    <property type="entry name" value="ALPHA-KETOGLUTARATE PERMEASE"/>
    <property type="match status" value="1"/>
</dbReference>
<evidence type="ECO:0000313" key="10">
    <source>
        <dbReference type="EMBL" id="KTD20980.1"/>
    </source>
</evidence>
<dbReference type="PROSITE" id="PS50850">
    <property type="entry name" value="MFS"/>
    <property type="match status" value="1"/>
</dbReference>
<dbReference type="OrthoDB" id="3690818at2"/>
<dbReference type="SUPFAM" id="SSF103473">
    <property type="entry name" value="MFS general substrate transporter"/>
    <property type="match status" value="1"/>
</dbReference>
<feature type="transmembrane region" description="Helical" evidence="8">
    <location>
        <begin position="324"/>
        <end position="349"/>
    </location>
</feature>
<dbReference type="Gene3D" id="1.20.1250.20">
    <property type="entry name" value="MFS general substrate transporter like domains"/>
    <property type="match status" value="2"/>
</dbReference>
<keyword evidence="4 8" id="KW-0812">Transmembrane</keyword>
<keyword evidence="3" id="KW-1003">Cell membrane</keyword>
<dbReference type="STRING" id="45067.Llan_1710"/>
<feature type="transmembrane region" description="Helical" evidence="8">
    <location>
        <begin position="80"/>
        <end position="101"/>
    </location>
</feature>
<accession>A0A0W0VLL5</accession>
<comment type="caution">
    <text evidence="10">The sequence shown here is derived from an EMBL/GenBank/DDBJ whole genome shotgun (WGS) entry which is preliminary data.</text>
</comment>
<feature type="domain" description="Major facilitator superfamily (MFS) profile" evidence="9">
    <location>
        <begin position="8"/>
        <end position="417"/>
    </location>
</feature>
<proteinExistence type="predicted"/>
<reference evidence="10 11" key="1">
    <citation type="submission" date="2015-11" db="EMBL/GenBank/DDBJ databases">
        <title>Genomic analysis of 38 Legionella species identifies large and diverse effector repertoires.</title>
        <authorList>
            <person name="Burstein D."/>
            <person name="Amaro F."/>
            <person name="Zusman T."/>
            <person name="Lifshitz Z."/>
            <person name="Cohen O."/>
            <person name="Gilbert J.A."/>
            <person name="Pupko T."/>
            <person name="Shuman H.A."/>
            <person name="Segal G."/>
        </authorList>
    </citation>
    <scope>NUCLEOTIDE SEQUENCE [LARGE SCALE GENOMIC DNA]</scope>
    <source>
        <strain evidence="10 11">ATCC 49751</strain>
    </source>
</reference>
<dbReference type="Proteomes" id="UP000054869">
    <property type="component" value="Unassembled WGS sequence"/>
</dbReference>
<dbReference type="Pfam" id="PF07690">
    <property type="entry name" value="MFS_1"/>
    <property type="match status" value="1"/>
</dbReference>
<dbReference type="EMBL" id="LNYI01000033">
    <property type="protein sequence ID" value="KTD20980.1"/>
    <property type="molecule type" value="Genomic_DNA"/>
</dbReference>
<feature type="transmembrane region" description="Helical" evidence="8">
    <location>
        <begin position="299"/>
        <end position="318"/>
    </location>
</feature>
<keyword evidence="11" id="KW-1185">Reference proteome</keyword>
<dbReference type="InterPro" id="IPR020846">
    <property type="entry name" value="MFS_dom"/>
</dbReference>
<dbReference type="PANTHER" id="PTHR43528">
    <property type="entry name" value="ALPHA-KETOGLUTARATE PERMEASE"/>
    <property type="match status" value="1"/>
</dbReference>
<feature type="transmembrane region" description="Helical" evidence="8">
    <location>
        <begin position="361"/>
        <end position="387"/>
    </location>
</feature>
<keyword evidence="7 8" id="KW-0472">Membrane</keyword>
<organism evidence="10 11">
    <name type="scientific">Legionella lansingensis</name>
    <dbReference type="NCBI Taxonomy" id="45067"/>
    <lineage>
        <taxon>Bacteria</taxon>
        <taxon>Pseudomonadati</taxon>
        <taxon>Pseudomonadota</taxon>
        <taxon>Gammaproteobacteria</taxon>
        <taxon>Legionellales</taxon>
        <taxon>Legionellaceae</taxon>
        <taxon>Legionella</taxon>
    </lineage>
</organism>
<feature type="transmembrane region" description="Helical" evidence="8">
    <location>
        <begin position="147"/>
        <end position="168"/>
    </location>
</feature>
<protein>
    <submittedName>
        <fullName evidence="10">Major facilitator family transporter</fullName>
    </submittedName>
</protein>
<evidence type="ECO:0000256" key="8">
    <source>
        <dbReference type="SAM" id="Phobius"/>
    </source>
</evidence>
<feature type="transmembrane region" description="Helical" evidence="8">
    <location>
        <begin position="393"/>
        <end position="414"/>
    </location>
</feature>
<evidence type="ECO:0000256" key="6">
    <source>
        <dbReference type="ARBA" id="ARBA00022989"/>
    </source>
</evidence>
<evidence type="ECO:0000256" key="4">
    <source>
        <dbReference type="ARBA" id="ARBA00022692"/>
    </source>
</evidence>
<dbReference type="InterPro" id="IPR011701">
    <property type="entry name" value="MFS"/>
</dbReference>